<dbReference type="AlphaFoldDB" id="A0AA37STX5"/>
<evidence type="ECO:0000313" key="2">
    <source>
        <dbReference type="Proteomes" id="UP001156666"/>
    </source>
</evidence>
<name>A0AA37STX5_9BACT</name>
<protein>
    <submittedName>
        <fullName evidence="1">Uncharacterized protein</fullName>
    </submittedName>
</protein>
<keyword evidence="2" id="KW-1185">Reference proteome</keyword>
<reference evidence="1" key="1">
    <citation type="journal article" date="2014" name="Int. J. Syst. Evol. Microbiol.">
        <title>Complete genome sequence of Corynebacterium casei LMG S-19264T (=DSM 44701T), isolated from a smear-ripened cheese.</title>
        <authorList>
            <consortium name="US DOE Joint Genome Institute (JGI-PGF)"/>
            <person name="Walter F."/>
            <person name="Albersmeier A."/>
            <person name="Kalinowski J."/>
            <person name="Ruckert C."/>
        </authorList>
    </citation>
    <scope>NUCLEOTIDE SEQUENCE</scope>
    <source>
        <strain evidence="1">NBRC 108769</strain>
    </source>
</reference>
<comment type="caution">
    <text evidence="1">The sequence shown here is derived from an EMBL/GenBank/DDBJ whole genome shotgun (WGS) entry which is preliminary data.</text>
</comment>
<sequence>MSKVYRLEWDYDHSGDSERDAFHYPFDGCKSLESDLLTGKPVMVEGEIIFQANFNVIDQIDFPLTDMRILIMSKSMLESIEGISSFKYHTIPVKMIDDTYLGSRFDSNGILKDDVPIIDKFRIVQILEFSELIDDEASHFKESKAIPGFKRYSKIVVQEPKEGFPSIFKLKNNTSKTYVPEETKLTLEAAEIKGCIFEDVEVLPYKEETT</sequence>
<gene>
    <name evidence="1" type="ORF">GCM10007940_48280</name>
</gene>
<dbReference type="RefSeq" id="WP_235295239.1">
    <property type="nucleotide sequence ID" value="NZ_BSOH01000040.1"/>
</dbReference>
<dbReference type="EMBL" id="BSOH01000040">
    <property type="protein sequence ID" value="GLR20212.1"/>
    <property type="molecule type" value="Genomic_DNA"/>
</dbReference>
<reference evidence="1" key="2">
    <citation type="submission" date="2023-01" db="EMBL/GenBank/DDBJ databases">
        <title>Draft genome sequence of Portibacter lacus strain NBRC 108769.</title>
        <authorList>
            <person name="Sun Q."/>
            <person name="Mori K."/>
        </authorList>
    </citation>
    <scope>NUCLEOTIDE SEQUENCE</scope>
    <source>
        <strain evidence="1">NBRC 108769</strain>
    </source>
</reference>
<accession>A0AA37STX5</accession>
<dbReference type="Proteomes" id="UP001156666">
    <property type="component" value="Unassembled WGS sequence"/>
</dbReference>
<proteinExistence type="predicted"/>
<evidence type="ECO:0000313" key="1">
    <source>
        <dbReference type="EMBL" id="GLR20212.1"/>
    </source>
</evidence>
<organism evidence="1 2">
    <name type="scientific">Portibacter lacus</name>
    <dbReference type="NCBI Taxonomy" id="1099794"/>
    <lineage>
        <taxon>Bacteria</taxon>
        <taxon>Pseudomonadati</taxon>
        <taxon>Bacteroidota</taxon>
        <taxon>Saprospiria</taxon>
        <taxon>Saprospirales</taxon>
        <taxon>Haliscomenobacteraceae</taxon>
        <taxon>Portibacter</taxon>
    </lineage>
</organism>